<sequence length="91" mass="9961">MAFEKGKSGNPCGRPKGTGLKDLAEELRKQGAIDRAIKVMTDGLEQGRTKFEAAKWILEKVYGKAPQAVEMSGQLNLTWADIGKKIIEANK</sequence>
<comment type="caution">
    <text evidence="2">The sequence shown here is derived from an EMBL/GenBank/DDBJ whole genome shotgun (WGS) entry which is preliminary data.</text>
</comment>
<evidence type="ECO:0000313" key="3">
    <source>
        <dbReference type="Proteomes" id="UP000179001"/>
    </source>
</evidence>
<accession>A0A1F5T135</accession>
<dbReference type="EMBL" id="MFGJ01000003">
    <property type="protein sequence ID" value="OGF32609.1"/>
    <property type="molecule type" value="Genomic_DNA"/>
</dbReference>
<proteinExistence type="predicted"/>
<feature type="domain" description="DUF5681" evidence="1">
    <location>
        <begin position="3"/>
        <end position="54"/>
    </location>
</feature>
<name>A0A1F5T135_9BACT</name>
<dbReference type="AlphaFoldDB" id="A0A1F5T135"/>
<dbReference type="Pfam" id="PF18932">
    <property type="entry name" value="DUF5681"/>
    <property type="match status" value="1"/>
</dbReference>
<dbReference type="InterPro" id="IPR043736">
    <property type="entry name" value="DUF5681"/>
</dbReference>
<reference evidence="2 3" key="1">
    <citation type="journal article" date="2016" name="Nat. Commun.">
        <title>Thousands of microbial genomes shed light on interconnected biogeochemical processes in an aquifer system.</title>
        <authorList>
            <person name="Anantharaman K."/>
            <person name="Brown C.T."/>
            <person name="Hug L.A."/>
            <person name="Sharon I."/>
            <person name="Castelle C.J."/>
            <person name="Probst A.J."/>
            <person name="Thomas B.C."/>
            <person name="Singh A."/>
            <person name="Wilkins M.J."/>
            <person name="Karaoz U."/>
            <person name="Brodie E.L."/>
            <person name="Williams K.H."/>
            <person name="Hubbard S.S."/>
            <person name="Banfield J.F."/>
        </authorList>
    </citation>
    <scope>NUCLEOTIDE SEQUENCE [LARGE SCALE GENOMIC DNA]</scope>
</reference>
<gene>
    <name evidence="2" type="ORF">A2478_00100</name>
</gene>
<protein>
    <recommendedName>
        <fullName evidence="1">DUF5681 domain-containing protein</fullName>
    </recommendedName>
</protein>
<evidence type="ECO:0000259" key="1">
    <source>
        <dbReference type="Pfam" id="PF18932"/>
    </source>
</evidence>
<evidence type="ECO:0000313" key="2">
    <source>
        <dbReference type="EMBL" id="OGF32609.1"/>
    </source>
</evidence>
<dbReference type="Proteomes" id="UP000179001">
    <property type="component" value="Unassembled WGS sequence"/>
</dbReference>
<organism evidence="2 3">
    <name type="scientific">Candidatus Falkowbacteria bacterium RIFOXYC2_FULL_36_12</name>
    <dbReference type="NCBI Taxonomy" id="1798002"/>
    <lineage>
        <taxon>Bacteria</taxon>
        <taxon>Candidatus Falkowiibacteriota</taxon>
    </lineage>
</organism>